<dbReference type="Gene3D" id="1.20.58.760">
    <property type="entry name" value="Peptidase M41"/>
    <property type="match status" value="1"/>
</dbReference>
<name>A0ABV7I8T0_9RHOB</name>
<accession>A0ABV7I8T0</accession>
<dbReference type="InterPro" id="IPR003593">
    <property type="entry name" value="AAA+_ATPase"/>
</dbReference>
<dbReference type="SUPFAM" id="SSF52540">
    <property type="entry name" value="P-loop containing nucleoside triphosphate hydrolases"/>
    <property type="match status" value="1"/>
</dbReference>
<dbReference type="RefSeq" id="WP_207465264.1">
    <property type="nucleotide sequence ID" value="NZ_JAFNAW010000003.1"/>
</dbReference>
<dbReference type="EMBL" id="JBHRTE010000010">
    <property type="protein sequence ID" value="MFC3167005.1"/>
    <property type="molecule type" value="Genomic_DNA"/>
</dbReference>
<keyword evidence="3" id="KW-1185">Reference proteome</keyword>
<reference evidence="3" key="1">
    <citation type="journal article" date="2019" name="Int. J. Syst. Evol. Microbiol.">
        <title>The Global Catalogue of Microorganisms (GCM) 10K type strain sequencing project: providing services to taxonomists for standard genome sequencing and annotation.</title>
        <authorList>
            <consortium name="The Broad Institute Genomics Platform"/>
            <consortium name="The Broad Institute Genome Sequencing Center for Infectious Disease"/>
            <person name="Wu L."/>
            <person name="Ma J."/>
        </authorList>
    </citation>
    <scope>NUCLEOTIDE SEQUENCE [LARGE SCALE GENOMIC DNA]</scope>
    <source>
        <strain evidence="3">KCTC 52239</strain>
    </source>
</reference>
<comment type="caution">
    <text evidence="2">The sequence shown here is derived from an EMBL/GenBank/DDBJ whole genome shotgun (WGS) entry which is preliminary data.</text>
</comment>
<feature type="domain" description="AAA+ ATPase" evidence="1">
    <location>
        <begin position="289"/>
        <end position="428"/>
    </location>
</feature>
<sequence>MPAWMTHYLTVAACLDAAPCPPVPDREMSDEVFQALVDGRLDEVEDQIEELPEWGQRPQPVSCLADDPLRAIALAGLCRTLPDSEAIAALTAVGAVTVLHCLPGEMTDKAASLLAALLAPGNGRPPVQIIVLRLPGDIKARDRPSAALEHAMAAISATTAPHVLLIEQGVPVPGEIAAMLPPPLQIGPVDGGLIAAALSLRGGDAAGLRKRLPGDAALRALSPAQLRFALRHRIRDRQIAELHRIARSSQSNCPTLDDIVGYGEAEEAARRLVSDLATWSAGHIAWGEMTRSVLFHGPPGTGKTWLARAIAASAGVPLIEGSLAAWQAAGHLGDMLGAMRATFAQAQAAAPAILMIDEIDSAGDRDGSDNHARSYRRQVINALLDLMDSAGRTPGVIIVAACNEVEALDPAIRRPGRIDRIVEVPPPGHAAIVHILARRLDGQLPGREIDRLARRAIGQSAAAIDGALREARSRARADSRALTAADIAKALGLAREEPAIIRRVAVHEAGHAIVATLLARGRVHEIRVGMSGGQVMVADRAPLLTRRDLVDQLTCLLAGRAAEELVLGNGSAGAGRGADSDLAKATEIALRLELVYGLSGHSLVRVPDPARMMMSDQGVRTRADRRLRAALRRARQLLAVEHLWLRDLTDRLCAERVLVFGEEGLDRHKPDPEARHEP</sequence>
<dbReference type="PANTHER" id="PTHR23076:SF97">
    <property type="entry name" value="ATP-DEPENDENT ZINC METALLOPROTEASE YME1L1"/>
    <property type="match status" value="1"/>
</dbReference>
<dbReference type="Proteomes" id="UP001595557">
    <property type="component" value="Unassembled WGS sequence"/>
</dbReference>
<dbReference type="InterPro" id="IPR027417">
    <property type="entry name" value="P-loop_NTPase"/>
</dbReference>
<dbReference type="CDD" id="cd19481">
    <property type="entry name" value="RecA-like_protease"/>
    <property type="match status" value="1"/>
</dbReference>
<dbReference type="InterPro" id="IPR003959">
    <property type="entry name" value="ATPase_AAA_core"/>
</dbReference>
<dbReference type="Pfam" id="PF00004">
    <property type="entry name" value="AAA"/>
    <property type="match status" value="1"/>
</dbReference>
<evidence type="ECO:0000259" key="1">
    <source>
        <dbReference type="SMART" id="SM00382"/>
    </source>
</evidence>
<protein>
    <submittedName>
        <fullName evidence="2">AAA family ATPase</fullName>
    </submittedName>
</protein>
<dbReference type="SUPFAM" id="SSF140990">
    <property type="entry name" value="FtsH protease domain-like"/>
    <property type="match status" value="1"/>
</dbReference>
<dbReference type="PANTHER" id="PTHR23076">
    <property type="entry name" value="METALLOPROTEASE M41 FTSH"/>
    <property type="match status" value="1"/>
</dbReference>
<gene>
    <name evidence="2" type="ORF">ACFOD7_02970</name>
</gene>
<dbReference type="SMART" id="SM00382">
    <property type="entry name" value="AAA"/>
    <property type="match status" value="1"/>
</dbReference>
<proteinExistence type="predicted"/>
<evidence type="ECO:0000313" key="3">
    <source>
        <dbReference type="Proteomes" id="UP001595557"/>
    </source>
</evidence>
<dbReference type="InterPro" id="IPR000642">
    <property type="entry name" value="Peptidase_M41"/>
</dbReference>
<dbReference type="Gene3D" id="3.40.50.300">
    <property type="entry name" value="P-loop containing nucleotide triphosphate hydrolases"/>
    <property type="match status" value="1"/>
</dbReference>
<dbReference type="InterPro" id="IPR037219">
    <property type="entry name" value="Peptidase_M41-like"/>
</dbReference>
<dbReference type="Pfam" id="PF01434">
    <property type="entry name" value="Peptidase_M41"/>
    <property type="match status" value="1"/>
</dbReference>
<organism evidence="2 3">
    <name type="scientific">Paracoccus fontiphilus</name>
    <dbReference type="NCBI Taxonomy" id="1815556"/>
    <lineage>
        <taxon>Bacteria</taxon>
        <taxon>Pseudomonadati</taxon>
        <taxon>Pseudomonadota</taxon>
        <taxon>Alphaproteobacteria</taxon>
        <taxon>Rhodobacterales</taxon>
        <taxon>Paracoccaceae</taxon>
        <taxon>Paracoccus</taxon>
    </lineage>
</organism>
<evidence type="ECO:0000313" key="2">
    <source>
        <dbReference type="EMBL" id="MFC3167005.1"/>
    </source>
</evidence>